<reference evidence="12" key="1">
    <citation type="submission" date="2020-05" db="UniProtKB">
        <authorList>
            <consortium name="EnsemblMetazoa"/>
        </authorList>
    </citation>
    <scope>IDENTIFICATION</scope>
    <source>
        <strain evidence="12">USDA</strain>
    </source>
</reference>
<dbReference type="InterPro" id="IPR005520">
    <property type="entry name" value="Attacin_N"/>
</dbReference>
<dbReference type="EnsemblMetazoa" id="SCAU004396-RA">
    <property type="protein sequence ID" value="SCAU004396-PA"/>
    <property type="gene ID" value="SCAU004396"/>
</dbReference>
<dbReference type="AlphaFoldDB" id="A0A1I8P368"/>
<dbReference type="GO" id="GO:0042742">
    <property type="term" value="P:defense response to bacterium"/>
    <property type="evidence" value="ECO:0007669"/>
    <property type="project" value="UniProtKB-KW"/>
</dbReference>
<evidence type="ECO:0000259" key="11">
    <source>
        <dbReference type="Pfam" id="PF03769"/>
    </source>
</evidence>
<evidence type="ECO:0008006" key="14">
    <source>
        <dbReference type="Google" id="ProtNLM"/>
    </source>
</evidence>
<sequence length="208" mass="21845">MSHRFIQMFAFLASLAMARAQFGGFVTSNGRGGMDGYIQAGRQFGTPQQNIAGGVFARGNTMGGDVTRGGFLSAKSNGLSASLQHAKTDNVGSVFSQNVRANILNTPRHNLDATAFHSRTNLDNGFNFNQVGGGLDYTHASGLGAAVTALRIPQLNMNTVDVIGKANLYTSPDKSTTVDLTGGVSKTMGGPMDGQVNKHIEVGLTQTF</sequence>
<keyword evidence="6 9" id="KW-0732">Signal</keyword>
<comment type="subcellular location">
    <subcellularLocation>
        <location evidence="1">Secreted</location>
    </subcellularLocation>
</comment>
<evidence type="ECO:0000256" key="2">
    <source>
        <dbReference type="ARBA" id="ARBA00007550"/>
    </source>
</evidence>
<feature type="domain" description="Attacin N-terminal" evidence="10">
    <location>
        <begin position="23"/>
        <end position="86"/>
    </location>
</feature>
<evidence type="ECO:0000256" key="8">
    <source>
        <dbReference type="ARBA" id="ARBA00023022"/>
    </source>
</evidence>
<evidence type="ECO:0000313" key="12">
    <source>
        <dbReference type="EnsemblMetazoa" id="SCAU004396-PA"/>
    </source>
</evidence>
<proteinExistence type="inferred from homology"/>
<evidence type="ECO:0000256" key="4">
    <source>
        <dbReference type="ARBA" id="ARBA00022529"/>
    </source>
</evidence>
<evidence type="ECO:0000256" key="6">
    <source>
        <dbReference type="ARBA" id="ARBA00022729"/>
    </source>
</evidence>
<dbReference type="InterPro" id="IPR005521">
    <property type="entry name" value="Attacin_C"/>
</dbReference>
<evidence type="ECO:0000259" key="10">
    <source>
        <dbReference type="Pfam" id="PF03768"/>
    </source>
</evidence>
<organism evidence="12 13">
    <name type="scientific">Stomoxys calcitrans</name>
    <name type="common">Stable fly</name>
    <name type="synonym">Conops calcitrans</name>
    <dbReference type="NCBI Taxonomy" id="35570"/>
    <lineage>
        <taxon>Eukaryota</taxon>
        <taxon>Metazoa</taxon>
        <taxon>Ecdysozoa</taxon>
        <taxon>Arthropoda</taxon>
        <taxon>Hexapoda</taxon>
        <taxon>Insecta</taxon>
        <taxon>Pterygota</taxon>
        <taxon>Neoptera</taxon>
        <taxon>Endopterygota</taxon>
        <taxon>Diptera</taxon>
        <taxon>Brachycera</taxon>
        <taxon>Muscomorpha</taxon>
        <taxon>Muscoidea</taxon>
        <taxon>Muscidae</taxon>
        <taxon>Stomoxys</taxon>
    </lineage>
</organism>
<dbReference type="Proteomes" id="UP000095300">
    <property type="component" value="Unassembled WGS sequence"/>
</dbReference>
<feature type="domain" description="Attacin C-terminal" evidence="11">
    <location>
        <begin position="90"/>
        <end position="208"/>
    </location>
</feature>
<evidence type="ECO:0000256" key="1">
    <source>
        <dbReference type="ARBA" id="ARBA00004613"/>
    </source>
</evidence>
<gene>
    <name evidence="12" type="primary">106084469</name>
</gene>
<evidence type="ECO:0000313" key="13">
    <source>
        <dbReference type="Proteomes" id="UP000095300"/>
    </source>
</evidence>
<protein>
    <recommendedName>
        <fullName evidence="14">Attacin C-terminal domain-containing protein</fullName>
    </recommendedName>
</protein>
<feature type="chain" id="PRO_5009325943" description="Attacin C-terminal domain-containing protein" evidence="9">
    <location>
        <begin position="21"/>
        <end position="208"/>
    </location>
</feature>
<dbReference type="GO" id="GO:0045087">
    <property type="term" value="P:innate immune response"/>
    <property type="evidence" value="ECO:0007669"/>
    <property type="project" value="UniProtKB-KW"/>
</dbReference>
<keyword evidence="7" id="KW-0391">Immunity</keyword>
<feature type="signal peptide" evidence="9">
    <location>
        <begin position="1"/>
        <end position="20"/>
    </location>
</feature>
<evidence type="ECO:0000256" key="3">
    <source>
        <dbReference type="ARBA" id="ARBA00022525"/>
    </source>
</evidence>
<dbReference type="Pfam" id="PF03768">
    <property type="entry name" value="Attacin_N"/>
    <property type="match status" value="1"/>
</dbReference>
<dbReference type="VEuPathDB" id="VectorBase:SCAU004396"/>
<accession>A0A1I8P368</accession>
<keyword evidence="3" id="KW-0964">Secreted</keyword>
<dbReference type="Pfam" id="PF03769">
    <property type="entry name" value="Attacin_C"/>
    <property type="match status" value="1"/>
</dbReference>
<evidence type="ECO:0000256" key="5">
    <source>
        <dbReference type="ARBA" id="ARBA00022588"/>
    </source>
</evidence>
<keyword evidence="4" id="KW-0929">Antimicrobial</keyword>
<keyword evidence="8" id="KW-0044">Antibiotic</keyword>
<keyword evidence="5" id="KW-0399">Innate immunity</keyword>
<comment type="similarity">
    <text evidence="2">Belongs to the attacin/sarcotoxin-2 family.</text>
</comment>
<keyword evidence="13" id="KW-1185">Reference proteome</keyword>
<dbReference type="GO" id="GO:0005576">
    <property type="term" value="C:extracellular region"/>
    <property type="evidence" value="ECO:0007669"/>
    <property type="project" value="UniProtKB-SubCell"/>
</dbReference>
<name>A0A1I8P368_STOCA</name>
<evidence type="ECO:0000256" key="9">
    <source>
        <dbReference type="SAM" id="SignalP"/>
    </source>
</evidence>
<evidence type="ECO:0000256" key="7">
    <source>
        <dbReference type="ARBA" id="ARBA00022859"/>
    </source>
</evidence>